<sequence length="231" mass="26908">MLASLVKEGSMTLSSDLIAFWESFDWPCGLKDPNYRFVYINPAYRRMQNLSKSFDIEGRLDGELPTETHEFQDAFQAHDQLVIDTNETKSSIEIHPFGKNKLLEGWIFHKKPFYIKDKFIGVFFWAEPARKFDTDIFTTFGSKPISITLNPPTSILTDREWEVLYFLLKGDNTKTIAIQLALQVNTVRKYLDSIRSKLGVFSQKQAIDYCKSNGWDRYVPSKYIIRHKILN</sequence>
<dbReference type="InterPro" id="IPR036388">
    <property type="entry name" value="WH-like_DNA-bd_sf"/>
</dbReference>
<organism evidence="5 6">
    <name type="scientific">Vibrio tetraodonis subsp. pristinus</name>
    <dbReference type="NCBI Taxonomy" id="2695891"/>
    <lineage>
        <taxon>Bacteria</taxon>
        <taxon>Pseudomonadati</taxon>
        <taxon>Pseudomonadota</taxon>
        <taxon>Gammaproteobacteria</taxon>
        <taxon>Vibrionales</taxon>
        <taxon>Vibrionaceae</taxon>
        <taxon>Vibrio</taxon>
    </lineage>
</organism>
<dbReference type="GO" id="GO:0006355">
    <property type="term" value="P:regulation of DNA-templated transcription"/>
    <property type="evidence" value="ECO:0007669"/>
    <property type="project" value="InterPro"/>
</dbReference>
<evidence type="ECO:0000256" key="1">
    <source>
        <dbReference type="ARBA" id="ARBA00023015"/>
    </source>
</evidence>
<name>A0A6L8M0B3_9VIBR</name>
<dbReference type="Pfam" id="PF00196">
    <property type="entry name" value="GerE"/>
    <property type="match status" value="1"/>
</dbReference>
<gene>
    <name evidence="5" type="ORF">GTG28_20055</name>
</gene>
<evidence type="ECO:0000259" key="4">
    <source>
        <dbReference type="PROSITE" id="PS50043"/>
    </source>
</evidence>
<keyword evidence="1" id="KW-0805">Transcription regulation</keyword>
<accession>A0A6L8M0B3</accession>
<dbReference type="Pfam" id="PF08448">
    <property type="entry name" value="PAS_4"/>
    <property type="match status" value="1"/>
</dbReference>
<evidence type="ECO:0000313" key="6">
    <source>
        <dbReference type="Proteomes" id="UP000478571"/>
    </source>
</evidence>
<reference evidence="5 6" key="1">
    <citation type="submission" date="2020-01" db="EMBL/GenBank/DDBJ databases">
        <title>Draft Genome Sequence of Vibrio sp. strain OCN044, Isolated from a Healthy Coral at Palmyra Atoll.</title>
        <authorList>
            <person name="Videau P."/>
            <person name="Loughran R."/>
            <person name="Esquivel A."/>
            <person name="Deadmond M."/>
            <person name="Paddock B.E."/>
            <person name="Saw J.H."/>
            <person name="Ushijima B."/>
        </authorList>
    </citation>
    <scope>NUCLEOTIDE SEQUENCE [LARGE SCALE GENOMIC DNA]</scope>
    <source>
        <strain evidence="5 6">OCN044</strain>
    </source>
</reference>
<proteinExistence type="predicted"/>
<evidence type="ECO:0000256" key="3">
    <source>
        <dbReference type="ARBA" id="ARBA00023163"/>
    </source>
</evidence>
<dbReference type="InterPro" id="IPR016032">
    <property type="entry name" value="Sig_transdc_resp-reg_C-effctor"/>
</dbReference>
<keyword evidence="3" id="KW-0804">Transcription</keyword>
<dbReference type="SUPFAM" id="SSF46894">
    <property type="entry name" value="C-terminal effector domain of the bipartite response regulators"/>
    <property type="match status" value="1"/>
</dbReference>
<dbReference type="PRINTS" id="PR00038">
    <property type="entry name" value="HTHLUXR"/>
</dbReference>
<comment type="caution">
    <text evidence="5">The sequence shown here is derived from an EMBL/GenBank/DDBJ whole genome shotgun (WGS) entry which is preliminary data.</text>
</comment>
<dbReference type="GO" id="GO:0003677">
    <property type="term" value="F:DNA binding"/>
    <property type="evidence" value="ECO:0007669"/>
    <property type="project" value="UniProtKB-KW"/>
</dbReference>
<dbReference type="Proteomes" id="UP000478571">
    <property type="component" value="Unassembled WGS sequence"/>
</dbReference>
<protein>
    <submittedName>
        <fullName evidence="5">PAS domain-containing protein</fullName>
    </submittedName>
</protein>
<dbReference type="InterPro" id="IPR013656">
    <property type="entry name" value="PAS_4"/>
</dbReference>
<dbReference type="PROSITE" id="PS00622">
    <property type="entry name" value="HTH_LUXR_1"/>
    <property type="match status" value="1"/>
</dbReference>
<dbReference type="Gene3D" id="1.10.10.10">
    <property type="entry name" value="Winged helix-like DNA-binding domain superfamily/Winged helix DNA-binding domain"/>
    <property type="match status" value="1"/>
</dbReference>
<dbReference type="RefSeq" id="WP_160932967.1">
    <property type="nucleotide sequence ID" value="NZ_WWEU01000014.1"/>
</dbReference>
<dbReference type="CDD" id="cd06170">
    <property type="entry name" value="LuxR_C_like"/>
    <property type="match status" value="1"/>
</dbReference>
<dbReference type="SMART" id="SM00421">
    <property type="entry name" value="HTH_LUXR"/>
    <property type="match status" value="1"/>
</dbReference>
<keyword evidence="6" id="KW-1185">Reference proteome</keyword>
<dbReference type="PANTHER" id="PTHR44688">
    <property type="entry name" value="DNA-BINDING TRANSCRIPTIONAL ACTIVATOR DEVR_DOSR"/>
    <property type="match status" value="1"/>
</dbReference>
<dbReference type="EMBL" id="WWEU01000014">
    <property type="protein sequence ID" value="MYM61505.1"/>
    <property type="molecule type" value="Genomic_DNA"/>
</dbReference>
<dbReference type="AlphaFoldDB" id="A0A6L8M0B3"/>
<evidence type="ECO:0000313" key="5">
    <source>
        <dbReference type="EMBL" id="MYM61505.1"/>
    </source>
</evidence>
<dbReference type="PANTHER" id="PTHR44688:SF16">
    <property type="entry name" value="DNA-BINDING TRANSCRIPTIONAL ACTIVATOR DEVR_DOSR"/>
    <property type="match status" value="1"/>
</dbReference>
<evidence type="ECO:0000256" key="2">
    <source>
        <dbReference type="ARBA" id="ARBA00023125"/>
    </source>
</evidence>
<feature type="domain" description="HTH luxR-type" evidence="4">
    <location>
        <begin position="149"/>
        <end position="214"/>
    </location>
</feature>
<keyword evidence="2" id="KW-0238">DNA-binding</keyword>
<dbReference type="PROSITE" id="PS50043">
    <property type="entry name" value="HTH_LUXR_2"/>
    <property type="match status" value="1"/>
</dbReference>
<dbReference type="InterPro" id="IPR000792">
    <property type="entry name" value="Tscrpt_reg_LuxR_C"/>
</dbReference>